<dbReference type="PANTHER" id="PTHR24421">
    <property type="entry name" value="NITRATE/NITRITE SENSOR PROTEIN NARX-RELATED"/>
    <property type="match status" value="1"/>
</dbReference>
<dbReference type="PROSITE" id="PS50112">
    <property type="entry name" value="PAS"/>
    <property type="match status" value="1"/>
</dbReference>
<reference evidence="5 6" key="1">
    <citation type="submission" date="2019-12" db="EMBL/GenBank/DDBJ databases">
        <title>Novel species isolated from a subtropical stream in China.</title>
        <authorList>
            <person name="Lu H."/>
        </authorList>
    </citation>
    <scope>NUCLEOTIDE SEQUENCE [LARGE SCALE GENOMIC DNA]</scope>
    <source>
        <strain evidence="5 6">FT134W</strain>
    </source>
</reference>
<dbReference type="GO" id="GO:0016301">
    <property type="term" value="F:kinase activity"/>
    <property type="evidence" value="ECO:0007669"/>
    <property type="project" value="UniProtKB-KW"/>
</dbReference>
<dbReference type="InterPro" id="IPR035965">
    <property type="entry name" value="PAS-like_dom_sf"/>
</dbReference>
<evidence type="ECO:0000313" key="6">
    <source>
        <dbReference type="Proteomes" id="UP000469734"/>
    </source>
</evidence>
<dbReference type="CDD" id="cd00130">
    <property type="entry name" value="PAS"/>
    <property type="match status" value="1"/>
</dbReference>
<dbReference type="InterPro" id="IPR036890">
    <property type="entry name" value="HATPase_C_sf"/>
</dbReference>
<dbReference type="Gene3D" id="3.30.565.10">
    <property type="entry name" value="Histidine kinase-like ATPase, C-terminal domain"/>
    <property type="match status" value="1"/>
</dbReference>
<dbReference type="NCBIfam" id="TIGR00229">
    <property type="entry name" value="sensory_box"/>
    <property type="match status" value="1"/>
</dbReference>
<accession>A0A7X4KJN6</accession>
<dbReference type="GO" id="GO:0000160">
    <property type="term" value="P:phosphorelay signal transduction system"/>
    <property type="evidence" value="ECO:0007669"/>
    <property type="project" value="UniProtKB-KW"/>
</dbReference>
<evidence type="ECO:0000256" key="2">
    <source>
        <dbReference type="ARBA" id="ARBA00022777"/>
    </source>
</evidence>
<dbReference type="Pfam" id="PF08448">
    <property type="entry name" value="PAS_4"/>
    <property type="match status" value="1"/>
</dbReference>
<evidence type="ECO:0000259" key="4">
    <source>
        <dbReference type="PROSITE" id="PS50112"/>
    </source>
</evidence>
<dbReference type="InterPro" id="IPR000014">
    <property type="entry name" value="PAS"/>
</dbReference>
<evidence type="ECO:0000256" key="1">
    <source>
        <dbReference type="ARBA" id="ARBA00022679"/>
    </source>
</evidence>
<dbReference type="SMART" id="SM00091">
    <property type="entry name" value="PAS"/>
    <property type="match status" value="1"/>
</dbReference>
<sequence>MQRLFTGFKEGSISSEEVRRVVSMMPQPLFVKDAASRVVMMNPACEAMWGVRFEDIAGQDGAGVFPPEQLSLHHQYDRMAFDRGETVIEEVPLWHAGLQETRLMLTYKHPVYDAGGQPYLLIGSSLDITERQRKETALADALQLAQQIAGERQDATENQHRRLATSMRDNLAQNLVALKLDIAMLHARTGTTQPLLHERAVQALATLDASIDAVRNIINELHPATLELGLSAAIEWQLQQIARRQGLQCALRVLDDRAVLSPQTVSALFHIVQTGLEYLSTSARLLQVELSLCTSQIAITLSGDRPPGASYPAEAAALNAMRQRLSALGGTLTVSVGAGTALHIICRPDRG</sequence>
<keyword evidence="1" id="KW-0808">Transferase</keyword>
<dbReference type="EMBL" id="WWCR01000027">
    <property type="protein sequence ID" value="MYM74738.1"/>
    <property type="molecule type" value="Genomic_DNA"/>
</dbReference>
<dbReference type="InterPro" id="IPR013656">
    <property type="entry name" value="PAS_4"/>
</dbReference>
<evidence type="ECO:0000256" key="3">
    <source>
        <dbReference type="ARBA" id="ARBA00023012"/>
    </source>
</evidence>
<evidence type="ECO:0000313" key="5">
    <source>
        <dbReference type="EMBL" id="MYM74738.1"/>
    </source>
</evidence>
<protein>
    <submittedName>
        <fullName evidence="5">PAS domain-containing protein</fullName>
    </submittedName>
</protein>
<dbReference type="InterPro" id="IPR050482">
    <property type="entry name" value="Sensor_HK_TwoCompSys"/>
</dbReference>
<keyword evidence="3" id="KW-0902">Two-component regulatory system</keyword>
<dbReference type="Gene3D" id="3.30.450.20">
    <property type="entry name" value="PAS domain"/>
    <property type="match status" value="1"/>
</dbReference>
<dbReference type="SUPFAM" id="SSF55785">
    <property type="entry name" value="PYP-like sensor domain (PAS domain)"/>
    <property type="match status" value="1"/>
</dbReference>
<dbReference type="RefSeq" id="WP_161051605.1">
    <property type="nucleotide sequence ID" value="NZ_WWCR01000027.1"/>
</dbReference>
<name>A0A7X4KJN6_9BURK</name>
<feature type="domain" description="PAS" evidence="4">
    <location>
        <begin position="14"/>
        <end position="84"/>
    </location>
</feature>
<comment type="caution">
    <text evidence="5">The sequence shown here is derived from an EMBL/GenBank/DDBJ whole genome shotgun (WGS) entry which is preliminary data.</text>
</comment>
<dbReference type="AlphaFoldDB" id="A0A7X4KJN6"/>
<dbReference type="PANTHER" id="PTHR24421:SF59">
    <property type="entry name" value="OXYGEN SENSOR HISTIDINE KINASE NREB"/>
    <property type="match status" value="1"/>
</dbReference>
<gene>
    <name evidence="5" type="ORF">GTP56_21435</name>
</gene>
<keyword evidence="2" id="KW-0418">Kinase</keyword>
<proteinExistence type="predicted"/>
<dbReference type="Proteomes" id="UP000469734">
    <property type="component" value="Unassembled WGS sequence"/>
</dbReference>
<organism evidence="5 6">
    <name type="scientific">Duganella margarita</name>
    <dbReference type="NCBI Taxonomy" id="2692170"/>
    <lineage>
        <taxon>Bacteria</taxon>
        <taxon>Pseudomonadati</taxon>
        <taxon>Pseudomonadota</taxon>
        <taxon>Betaproteobacteria</taxon>
        <taxon>Burkholderiales</taxon>
        <taxon>Oxalobacteraceae</taxon>
        <taxon>Telluria group</taxon>
        <taxon>Duganella</taxon>
    </lineage>
</organism>